<name>A0A0E0C9A8_9ORYZ</name>
<feature type="binding site" evidence="7">
    <location>
        <position position="411"/>
    </location>
    <ligand>
        <name>ATP</name>
        <dbReference type="ChEBI" id="CHEBI:30616"/>
    </ligand>
</feature>
<reference evidence="10" key="1">
    <citation type="submission" date="2015-04" db="UniProtKB">
        <authorList>
            <consortium name="EnsemblPlants"/>
        </authorList>
    </citation>
    <scope>IDENTIFICATION</scope>
</reference>
<dbReference type="Gramene" id="OMERI01G31910.5">
    <property type="protein sequence ID" value="OMERI01G31910.5"/>
    <property type="gene ID" value="OMERI01G31910"/>
</dbReference>
<keyword evidence="3" id="KW-0808">Transferase</keyword>
<proteinExistence type="predicted"/>
<dbReference type="Gene3D" id="1.10.510.10">
    <property type="entry name" value="Transferase(Phosphotransferase) domain 1"/>
    <property type="match status" value="1"/>
</dbReference>
<dbReference type="Pfam" id="PF12819">
    <property type="entry name" value="Malectin_like"/>
    <property type="match status" value="1"/>
</dbReference>
<comment type="subcellular location">
    <subcellularLocation>
        <location evidence="1">Membrane</location>
        <topology evidence="1">Single-pass membrane protein</topology>
    </subcellularLocation>
</comment>
<feature type="domain" description="Protein kinase" evidence="9">
    <location>
        <begin position="383"/>
        <end position="679"/>
    </location>
</feature>
<keyword evidence="4 7" id="KW-0547">Nucleotide-binding</keyword>
<keyword evidence="6 7" id="KW-0067">ATP-binding</keyword>
<keyword evidence="11" id="KW-1185">Reference proteome</keyword>
<dbReference type="PANTHER" id="PTHR45631:SF204">
    <property type="entry name" value="OS01G0810800 PROTEIN"/>
    <property type="match status" value="1"/>
</dbReference>
<evidence type="ECO:0000256" key="3">
    <source>
        <dbReference type="ARBA" id="ARBA00022679"/>
    </source>
</evidence>
<dbReference type="Pfam" id="PF07714">
    <property type="entry name" value="PK_Tyr_Ser-Thr"/>
    <property type="match status" value="1"/>
</dbReference>
<dbReference type="Proteomes" id="UP000008021">
    <property type="component" value="Chromosome 1"/>
</dbReference>
<dbReference type="SMART" id="SM00220">
    <property type="entry name" value="S_TKc"/>
    <property type="match status" value="1"/>
</dbReference>
<keyword evidence="8" id="KW-0732">Signal</keyword>
<dbReference type="GO" id="GO:0016020">
    <property type="term" value="C:membrane"/>
    <property type="evidence" value="ECO:0007669"/>
    <property type="project" value="UniProtKB-SubCell"/>
</dbReference>
<evidence type="ECO:0000256" key="7">
    <source>
        <dbReference type="PROSITE-ProRule" id="PRU10141"/>
    </source>
</evidence>
<dbReference type="SUPFAM" id="SSF56112">
    <property type="entry name" value="Protein kinase-like (PK-like)"/>
    <property type="match status" value="1"/>
</dbReference>
<feature type="chain" id="PRO_5002355606" description="Protein kinase domain-containing protein" evidence="8">
    <location>
        <begin position="32"/>
        <end position="679"/>
    </location>
</feature>
<dbReference type="InterPro" id="IPR011009">
    <property type="entry name" value="Kinase-like_dom_sf"/>
</dbReference>
<evidence type="ECO:0000313" key="11">
    <source>
        <dbReference type="Proteomes" id="UP000008021"/>
    </source>
</evidence>
<evidence type="ECO:0000256" key="6">
    <source>
        <dbReference type="ARBA" id="ARBA00022840"/>
    </source>
</evidence>
<dbReference type="PANTHER" id="PTHR45631">
    <property type="entry name" value="OS07G0107800 PROTEIN-RELATED"/>
    <property type="match status" value="1"/>
</dbReference>
<evidence type="ECO:0000259" key="9">
    <source>
        <dbReference type="PROSITE" id="PS50011"/>
    </source>
</evidence>
<reference evidence="10" key="2">
    <citation type="submission" date="2018-05" db="EMBL/GenBank/DDBJ databases">
        <title>OmerRS3 (Oryza meridionalis Reference Sequence Version 3).</title>
        <authorList>
            <person name="Zhang J."/>
            <person name="Kudrna D."/>
            <person name="Lee S."/>
            <person name="Talag J."/>
            <person name="Welchert J."/>
            <person name="Wing R.A."/>
        </authorList>
    </citation>
    <scope>NUCLEOTIDE SEQUENCE [LARGE SCALE GENOMIC DNA]</scope>
    <source>
        <strain evidence="10">cv. OR44</strain>
    </source>
</reference>
<dbReference type="InterPro" id="IPR017441">
    <property type="entry name" value="Protein_kinase_ATP_BS"/>
</dbReference>
<protein>
    <recommendedName>
        <fullName evidence="9">Protein kinase domain-containing protein</fullName>
    </recommendedName>
</protein>
<evidence type="ECO:0000256" key="8">
    <source>
        <dbReference type="SAM" id="SignalP"/>
    </source>
</evidence>
<dbReference type="InterPro" id="IPR024788">
    <property type="entry name" value="Malectin-like_Carb-bd_dom"/>
</dbReference>
<evidence type="ECO:0000256" key="5">
    <source>
        <dbReference type="ARBA" id="ARBA00022777"/>
    </source>
</evidence>
<evidence type="ECO:0000313" key="10">
    <source>
        <dbReference type="EnsemblPlants" id="OMERI01G31910.5"/>
    </source>
</evidence>
<dbReference type="PROSITE" id="PS50011">
    <property type="entry name" value="PROTEIN_KINASE_DOM"/>
    <property type="match status" value="1"/>
</dbReference>
<dbReference type="PROSITE" id="PS00108">
    <property type="entry name" value="PROTEIN_KINASE_ST"/>
    <property type="match status" value="1"/>
</dbReference>
<dbReference type="EnsemblPlants" id="OMERI01G31910.5">
    <property type="protein sequence ID" value="OMERI01G31910.5"/>
    <property type="gene ID" value="OMERI01G31910"/>
</dbReference>
<accession>A0A0E0C9A8</accession>
<dbReference type="InterPro" id="IPR001245">
    <property type="entry name" value="Ser-Thr/Tyr_kinase_cat_dom"/>
</dbReference>
<dbReference type="AlphaFoldDB" id="A0A0E0C9A8"/>
<evidence type="ECO:0000256" key="2">
    <source>
        <dbReference type="ARBA" id="ARBA00022527"/>
    </source>
</evidence>
<dbReference type="InterPro" id="IPR008271">
    <property type="entry name" value="Ser/Thr_kinase_AS"/>
</dbReference>
<dbReference type="InterPro" id="IPR000719">
    <property type="entry name" value="Prot_kinase_dom"/>
</dbReference>
<keyword evidence="5" id="KW-0418">Kinase</keyword>
<dbReference type="GO" id="GO:0004674">
    <property type="term" value="F:protein serine/threonine kinase activity"/>
    <property type="evidence" value="ECO:0007669"/>
    <property type="project" value="UniProtKB-KW"/>
</dbReference>
<evidence type="ECO:0000256" key="4">
    <source>
        <dbReference type="ARBA" id="ARBA00022741"/>
    </source>
</evidence>
<sequence length="679" mass="75746">MVISYSCSVGTKLAWILSLLLILVAATQVHGVSPPGFLNIDCGLTNRSTYNDTNTTLTYVSDREFVESGKSYDIMAQYMADATNEQEKTKKYLIRATFTYGNYDGRNSSESGSPFLFELHIGINFWTMVNLTKLPSSDTVWKELIMVAPGNSVSVCLINKGSGTPFISTLDLRPLQDTMYPFVNVSVAVSYFSRLRFGQVNDVITRYPEDVYDRFWEGAFHTRSYPWIDLSTTQEVKRLPGDEKFMVPNTILQKASTINITFSWLNITVRGADNLLGSGDLELLPIFHFAEIASTTRLFDIYSDGEELFASFSPSPFQVDSMYQNGRFLRRVNSTFTLRKQPTSQLPPPLINAFEVYSLVRIATASDDGMISNILQEHITHSCMQQSIIGKGGFGTVYHGILGNVEEVAVKVLRETSRALSKDFLPEVQTLSKVHHKNLVTFLGYCQNKKCLALVYDFMSRGNLQEVLRRGQDYSLSWEERLHIALDAAQGLEYLHESCTPAIVHRDVKTANILLDENLVAMISDFGLSRSYTPSHTHISTIAAGTVGYLGPEYHATFQLTVKADVYSFGIVLLEIITGQPSVLVDPEPVHLPNWVCQKIARGSIHDAVDSRLMHQYDATSVQSTGEKQLVSGSYKQKGAMDADIATQFQLLISGVPTNQCTYQTGCAKRLLKGAFMML</sequence>
<dbReference type="Gene3D" id="3.30.200.20">
    <property type="entry name" value="Phosphorylase Kinase, domain 1"/>
    <property type="match status" value="1"/>
</dbReference>
<evidence type="ECO:0000256" key="1">
    <source>
        <dbReference type="ARBA" id="ARBA00004167"/>
    </source>
</evidence>
<keyword evidence="2" id="KW-0723">Serine/threonine-protein kinase</keyword>
<dbReference type="PROSITE" id="PS00107">
    <property type="entry name" value="PROTEIN_KINASE_ATP"/>
    <property type="match status" value="1"/>
</dbReference>
<organism evidence="10">
    <name type="scientific">Oryza meridionalis</name>
    <dbReference type="NCBI Taxonomy" id="40149"/>
    <lineage>
        <taxon>Eukaryota</taxon>
        <taxon>Viridiplantae</taxon>
        <taxon>Streptophyta</taxon>
        <taxon>Embryophyta</taxon>
        <taxon>Tracheophyta</taxon>
        <taxon>Spermatophyta</taxon>
        <taxon>Magnoliopsida</taxon>
        <taxon>Liliopsida</taxon>
        <taxon>Poales</taxon>
        <taxon>Poaceae</taxon>
        <taxon>BOP clade</taxon>
        <taxon>Oryzoideae</taxon>
        <taxon>Oryzeae</taxon>
        <taxon>Oryzinae</taxon>
        <taxon>Oryza</taxon>
    </lineage>
</organism>
<feature type="signal peptide" evidence="8">
    <location>
        <begin position="1"/>
        <end position="31"/>
    </location>
</feature>
<dbReference type="GO" id="GO:0005524">
    <property type="term" value="F:ATP binding"/>
    <property type="evidence" value="ECO:0007669"/>
    <property type="project" value="UniProtKB-UniRule"/>
</dbReference>